<feature type="region of interest" description="Disordered" evidence="1">
    <location>
        <begin position="39"/>
        <end position="81"/>
    </location>
</feature>
<dbReference type="OrthoDB" id="10062218at2759"/>
<comment type="caution">
    <text evidence="2">The sequence shown here is derived from an EMBL/GenBank/DDBJ whole genome shotgun (WGS) entry which is preliminary data.</text>
</comment>
<keyword evidence="3" id="KW-1185">Reference proteome</keyword>
<sequence>MADLESSSVLQQPSSGANTMNLNSIPLLASAELLSDSNSAQVSLQQQQQHSQSVANTMGGGNGGGAGTSSNSGNNSGSIAIEVSPSENSSLLNSGVIGSGVIGGGNTSGVAGGKMDTCEPPAKKKMIDHPSTSAGIGDTALLQEKLEQRLGGILCCAVCLDLPKTAMYQGHVPFYSEMINCT</sequence>
<evidence type="ECO:0000313" key="3">
    <source>
        <dbReference type="Proteomes" id="UP000606786"/>
    </source>
</evidence>
<feature type="compositionally biased region" description="Gly residues" evidence="1">
    <location>
        <begin position="58"/>
        <end position="67"/>
    </location>
</feature>
<protein>
    <submittedName>
        <fullName evidence="2">(Mediterranean fruit fly) hypothetical protein</fullName>
    </submittedName>
</protein>
<organism evidence="2 3">
    <name type="scientific">Ceratitis capitata</name>
    <name type="common">Mediterranean fruit fly</name>
    <name type="synonym">Tephritis capitata</name>
    <dbReference type="NCBI Taxonomy" id="7213"/>
    <lineage>
        <taxon>Eukaryota</taxon>
        <taxon>Metazoa</taxon>
        <taxon>Ecdysozoa</taxon>
        <taxon>Arthropoda</taxon>
        <taxon>Hexapoda</taxon>
        <taxon>Insecta</taxon>
        <taxon>Pterygota</taxon>
        <taxon>Neoptera</taxon>
        <taxon>Endopterygota</taxon>
        <taxon>Diptera</taxon>
        <taxon>Brachycera</taxon>
        <taxon>Muscomorpha</taxon>
        <taxon>Tephritoidea</taxon>
        <taxon>Tephritidae</taxon>
        <taxon>Ceratitis</taxon>
        <taxon>Ceratitis</taxon>
    </lineage>
</organism>
<dbReference type="Proteomes" id="UP000606786">
    <property type="component" value="Unassembled WGS sequence"/>
</dbReference>
<evidence type="ECO:0000313" key="2">
    <source>
        <dbReference type="EMBL" id="CAD7004345.1"/>
    </source>
</evidence>
<accession>A0A811V1Y0</accession>
<gene>
    <name evidence="2" type="ORF">CCAP1982_LOCUS12761</name>
</gene>
<evidence type="ECO:0000256" key="1">
    <source>
        <dbReference type="SAM" id="MobiDB-lite"/>
    </source>
</evidence>
<dbReference type="EMBL" id="CAJHJT010000034">
    <property type="protein sequence ID" value="CAD7004345.1"/>
    <property type="molecule type" value="Genomic_DNA"/>
</dbReference>
<dbReference type="AlphaFoldDB" id="A0A811V1Y0"/>
<proteinExistence type="predicted"/>
<feature type="compositionally biased region" description="Low complexity" evidence="1">
    <location>
        <begin position="68"/>
        <end position="78"/>
    </location>
</feature>
<reference evidence="2" key="1">
    <citation type="submission" date="2020-11" db="EMBL/GenBank/DDBJ databases">
        <authorList>
            <person name="Whitehead M."/>
        </authorList>
    </citation>
    <scope>NUCLEOTIDE SEQUENCE</scope>
    <source>
        <strain evidence="2">EGII</strain>
    </source>
</reference>
<name>A0A811V1Y0_CERCA</name>
<feature type="compositionally biased region" description="Low complexity" evidence="1">
    <location>
        <begin position="39"/>
        <end position="57"/>
    </location>
</feature>